<keyword evidence="1" id="KW-0812">Transmembrane</keyword>
<name>A0A6G0VQ56_APHCR</name>
<feature type="transmembrane region" description="Helical" evidence="1">
    <location>
        <begin position="12"/>
        <end position="37"/>
    </location>
</feature>
<comment type="caution">
    <text evidence="2">The sequence shown here is derived from an EMBL/GenBank/DDBJ whole genome shotgun (WGS) entry which is preliminary data.</text>
</comment>
<feature type="non-terminal residue" evidence="2">
    <location>
        <position position="123"/>
    </location>
</feature>
<keyword evidence="1" id="KW-0472">Membrane</keyword>
<dbReference type="Proteomes" id="UP000478052">
    <property type="component" value="Unassembled WGS sequence"/>
</dbReference>
<evidence type="ECO:0000256" key="1">
    <source>
        <dbReference type="SAM" id="Phobius"/>
    </source>
</evidence>
<evidence type="ECO:0000313" key="2">
    <source>
        <dbReference type="EMBL" id="KAF0703402.1"/>
    </source>
</evidence>
<protein>
    <submittedName>
        <fullName evidence="2">CCHC-type domain-containing protein</fullName>
    </submittedName>
</protein>
<feature type="non-terminal residue" evidence="2">
    <location>
        <position position="1"/>
    </location>
</feature>
<gene>
    <name evidence="2" type="ORF">FWK35_00033697</name>
</gene>
<reference evidence="2 3" key="1">
    <citation type="submission" date="2019-08" db="EMBL/GenBank/DDBJ databases">
        <title>Whole genome of Aphis craccivora.</title>
        <authorList>
            <person name="Voronova N.V."/>
            <person name="Shulinski R.S."/>
            <person name="Bandarenka Y.V."/>
            <person name="Zhorov D.G."/>
            <person name="Warner D."/>
        </authorList>
    </citation>
    <scope>NUCLEOTIDE SEQUENCE [LARGE SCALE GENOMIC DNA]</scope>
    <source>
        <strain evidence="2">180601</strain>
        <tissue evidence="2">Whole Body</tissue>
    </source>
</reference>
<proteinExistence type="predicted"/>
<keyword evidence="3" id="KW-1185">Reference proteome</keyword>
<accession>A0A6G0VQ56</accession>
<keyword evidence="1" id="KW-1133">Transmembrane helix</keyword>
<dbReference type="AlphaFoldDB" id="A0A6G0VQ56"/>
<evidence type="ECO:0000313" key="3">
    <source>
        <dbReference type="Proteomes" id="UP000478052"/>
    </source>
</evidence>
<sequence>KFKLFFFLSFNFLIFWFIILIFSSCIFSSSSAVFVFFQRKNPVDFVINNNPNIKLNDHTPIQIRRSTTKSQNPTPISDNTHINAGFNIQELAHILSFRRQFYINHEYFHKLSNSLLITAENLT</sequence>
<dbReference type="EMBL" id="VUJU01013911">
    <property type="protein sequence ID" value="KAF0703402.1"/>
    <property type="molecule type" value="Genomic_DNA"/>
</dbReference>
<organism evidence="2 3">
    <name type="scientific">Aphis craccivora</name>
    <name type="common">Cowpea aphid</name>
    <dbReference type="NCBI Taxonomy" id="307492"/>
    <lineage>
        <taxon>Eukaryota</taxon>
        <taxon>Metazoa</taxon>
        <taxon>Ecdysozoa</taxon>
        <taxon>Arthropoda</taxon>
        <taxon>Hexapoda</taxon>
        <taxon>Insecta</taxon>
        <taxon>Pterygota</taxon>
        <taxon>Neoptera</taxon>
        <taxon>Paraneoptera</taxon>
        <taxon>Hemiptera</taxon>
        <taxon>Sternorrhyncha</taxon>
        <taxon>Aphidomorpha</taxon>
        <taxon>Aphidoidea</taxon>
        <taxon>Aphididae</taxon>
        <taxon>Aphidini</taxon>
        <taxon>Aphis</taxon>
        <taxon>Aphis</taxon>
    </lineage>
</organism>